<accession>A0A0F9JFZ1</accession>
<dbReference type="AlphaFoldDB" id="A0A0F9JFZ1"/>
<sequence>MNIINKKINREKKDILPLSKKKLGKKVTSLILKTEECKRC</sequence>
<protein>
    <submittedName>
        <fullName evidence="1">Uncharacterized protein</fullName>
    </submittedName>
</protein>
<evidence type="ECO:0000313" key="1">
    <source>
        <dbReference type="EMBL" id="KKM61231.1"/>
    </source>
</evidence>
<comment type="caution">
    <text evidence="1">The sequence shown here is derived from an EMBL/GenBank/DDBJ whole genome shotgun (WGS) entry which is preliminary data.</text>
</comment>
<name>A0A0F9JFZ1_9ZZZZ</name>
<organism evidence="1">
    <name type="scientific">marine sediment metagenome</name>
    <dbReference type="NCBI Taxonomy" id="412755"/>
    <lineage>
        <taxon>unclassified sequences</taxon>
        <taxon>metagenomes</taxon>
        <taxon>ecological metagenomes</taxon>
    </lineage>
</organism>
<reference evidence="1" key="1">
    <citation type="journal article" date="2015" name="Nature">
        <title>Complex archaea that bridge the gap between prokaryotes and eukaryotes.</title>
        <authorList>
            <person name="Spang A."/>
            <person name="Saw J.H."/>
            <person name="Jorgensen S.L."/>
            <person name="Zaremba-Niedzwiedzka K."/>
            <person name="Martijn J."/>
            <person name="Lind A.E."/>
            <person name="van Eijk R."/>
            <person name="Schleper C."/>
            <person name="Guy L."/>
            <person name="Ettema T.J."/>
        </authorList>
    </citation>
    <scope>NUCLEOTIDE SEQUENCE</scope>
</reference>
<proteinExistence type="predicted"/>
<dbReference type="EMBL" id="LAZR01011521">
    <property type="protein sequence ID" value="KKM61231.1"/>
    <property type="molecule type" value="Genomic_DNA"/>
</dbReference>
<gene>
    <name evidence="1" type="ORF">LCGC14_1533760</name>
</gene>